<dbReference type="OrthoDB" id="9760324at2"/>
<dbReference type="AlphaFoldDB" id="A0A0B9AAJ6"/>
<keyword evidence="1" id="KW-0446">Lipid-binding</keyword>
<evidence type="ECO:0000256" key="1">
    <source>
        <dbReference type="ARBA" id="ARBA00023121"/>
    </source>
</evidence>
<keyword evidence="3" id="KW-1185">Reference proteome</keyword>
<dbReference type="InterPro" id="IPR050270">
    <property type="entry name" value="DegV_domain_contain"/>
</dbReference>
<dbReference type="PANTHER" id="PTHR33434:SF2">
    <property type="entry name" value="FATTY ACID-BINDING PROTEIN TM_1468"/>
    <property type="match status" value="1"/>
</dbReference>
<dbReference type="EMBL" id="JTJZ01000018">
    <property type="protein sequence ID" value="KHS52611.1"/>
    <property type="molecule type" value="Genomic_DNA"/>
</dbReference>
<evidence type="ECO:0000313" key="3">
    <source>
        <dbReference type="Proteomes" id="UP000031488"/>
    </source>
</evidence>
<dbReference type="Gene3D" id="3.30.1180.10">
    <property type="match status" value="1"/>
</dbReference>
<reference evidence="2 3" key="1">
    <citation type="submission" date="2014-11" db="EMBL/GenBank/DDBJ databases">
        <title>Draft Genome Sequence of Brevibacterium linens AE038-8.</title>
        <authorList>
            <person name="Maizel D."/>
            <person name="Utturkar S.M."/>
            <person name="Brown S.D."/>
            <person name="Ferrero M."/>
            <person name="Rosen B.P."/>
        </authorList>
    </citation>
    <scope>NUCLEOTIDE SEQUENCE [LARGE SCALE GENOMIC DNA]</scope>
    <source>
        <strain evidence="2 3">AE038-8</strain>
    </source>
</reference>
<dbReference type="PROSITE" id="PS51482">
    <property type="entry name" value="DEGV"/>
    <property type="match status" value="1"/>
</dbReference>
<dbReference type="Pfam" id="PF02645">
    <property type="entry name" value="DegV"/>
    <property type="match status" value="1"/>
</dbReference>
<dbReference type="SUPFAM" id="SSF82549">
    <property type="entry name" value="DAK1/DegV-like"/>
    <property type="match status" value="1"/>
</dbReference>
<sequence>MRIGLVTDSTAQLSADEREELSEATGGLFAVVPLTVLIGGVAFADGEVDAGHLCAKMTDGTEVTTSMATPAQFSEAYARLREDGAEAIIVVTMSAELSGTRDSAVTAAEAEDILVDVVDSRTTSAGLAGALSVAVAGIQQGLDTESIAGTIADWCAAETRSVFAPGSLEYLRRGGRIGAASSLLGRALQIVPVLGLNAGIVVPLARVRTRTKALEKIVTLVTQAAAEVAEPEDTVHIELQNAEGEMDTADAELLSTRLRELGYEPSFRTLSTIITAHVGPGTVGVTVQTKP</sequence>
<gene>
    <name evidence="2" type="ORF">AE0388_1594</name>
</gene>
<dbReference type="NCBIfam" id="TIGR00762">
    <property type="entry name" value="DegV"/>
    <property type="match status" value="1"/>
</dbReference>
<evidence type="ECO:0000313" key="2">
    <source>
        <dbReference type="EMBL" id="KHS52611.1"/>
    </source>
</evidence>
<name>A0A0B9AAJ6_BRELN</name>
<organism evidence="2 3">
    <name type="scientific">Brevibacterium linens</name>
    <dbReference type="NCBI Taxonomy" id="1703"/>
    <lineage>
        <taxon>Bacteria</taxon>
        <taxon>Bacillati</taxon>
        <taxon>Actinomycetota</taxon>
        <taxon>Actinomycetes</taxon>
        <taxon>Micrococcales</taxon>
        <taxon>Brevibacteriaceae</taxon>
        <taxon>Brevibacterium</taxon>
    </lineage>
</organism>
<dbReference type="PANTHER" id="PTHR33434">
    <property type="entry name" value="DEGV DOMAIN-CONTAINING PROTEIN DR_1986-RELATED"/>
    <property type="match status" value="1"/>
</dbReference>
<dbReference type="InterPro" id="IPR043168">
    <property type="entry name" value="DegV_C"/>
</dbReference>
<accession>A0A0B9AAJ6</accession>
<dbReference type="Proteomes" id="UP000031488">
    <property type="component" value="Unassembled WGS sequence"/>
</dbReference>
<protein>
    <submittedName>
        <fullName evidence="2">DegV family protein</fullName>
    </submittedName>
</protein>
<proteinExistence type="predicted"/>
<dbReference type="PATRIC" id="fig|1703.6.peg.1481"/>
<dbReference type="Gene3D" id="3.40.50.10170">
    <property type="match status" value="1"/>
</dbReference>
<dbReference type="GO" id="GO:0008289">
    <property type="term" value="F:lipid binding"/>
    <property type="evidence" value="ECO:0007669"/>
    <property type="project" value="UniProtKB-KW"/>
</dbReference>
<dbReference type="InterPro" id="IPR003797">
    <property type="entry name" value="DegV"/>
</dbReference>
<dbReference type="RefSeq" id="WP_039208934.1">
    <property type="nucleotide sequence ID" value="NZ_JTJZ01000018.1"/>
</dbReference>
<comment type="caution">
    <text evidence="2">The sequence shown here is derived from an EMBL/GenBank/DDBJ whole genome shotgun (WGS) entry which is preliminary data.</text>
</comment>